<proteinExistence type="predicted"/>
<gene>
    <name evidence="3" type="ORF">DFQ59_10252</name>
</gene>
<keyword evidence="2" id="KW-0812">Transmembrane</keyword>
<feature type="coiled-coil region" evidence="1">
    <location>
        <begin position="65"/>
        <end position="113"/>
    </location>
</feature>
<keyword evidence="2" id="KW-0472">Membrane</keyword>
<dbReference type="Proteomes" id="UP000252707">
    <property type="component" value="Unassembled WGS sequence"/>
</dbReference>
<dbReference type="EMBL" id="QPJY01000002">
    <property type="protein sequence ID" value="RCX31705.1"/>
    <property type="molecule type" value="Genomic_DNA"/>
</dbReference>
<dbReference type="OrthoDB" id="7408523at2"/>
<evidence type="ECO:0000313" key="3">
    <source>
        <dbReference type="EMBL" id="RCX31705.1"/>
    </source>
</evidence>
<evidence type="ECO:0000313" key="4">
    <source>
        <dbReference type="Proteomes" id="UP000252707"/>
    </source>
</evidence>
<evidence type="ECO:0000256" key="1">
    <source>
        <dbReference type="SAM" id="Coils"/>
    </source>
</evidence>
<protein>
    <submittedName>
        <fullName evidence="3">Uncharacterized protein</fullName>
    </submittedName>
</protein>
<evidence type="ECO:0000256" key="2">
    <source>
        <dbReference type="SAM" id="Phobius"/>
    </source>
</evidence>
<keyword evidence="4" id="KW-1185">Reference proteome</keyword>
<keyword evidence="1" id="KW-0175">Coiled coil</keyword>
<feature type="transmembrane region" description="Helical" evidence="2">
    <location>
        <begin position="12"/>
        <end position="32"/>
    </location>
</feature>
<reference evidence="3 4" key="1">
    <citation type="submission" date="2018-07" db="EMBL/GenBank/DDBJ databases">
        <title>Genomic Encyclopedia of Type Strains, Phase IV (KMG-IV): sequencing the most valuable type-strain genomes for metagenomic binning, comparative biology and taxonomic classification.</title>
        <authorList>
            <person name="Goeker M."/>
        </authorList>
    </citation>
    <scope>NUCLEOTIDE SEQUENCE [LARGE SCALE GENOMIC DNA]</scope>
    <source>
        <strain evidence="3 4">DSM 26407</strain>
    </source>
</reference>
<dbReference type="AlphaFoldDB" id="A0A369CF22"/>
<accession>A0A369CF22</accession>
<name>A0A369CF22_9GAMM</name>
<dbReference type="RefSeq" id="WP_147275173.1">
    <property type="nucleotide sequence ID" value="NZ_QPJY01000002.1"/>
</dbReference>
<feature type="transmembrane region" description="Helical" evidence="2">
    <location>
        <begin position="44"/>
        <end position="62"/>
    </location>
</feature>
<keyword evidence="2" id="KW-1133">Transmembrane helix</keyword>
<sequence>MDTRDRKRMRIGAIVTVGWVSVMAVLLWRLYPSGGMTPNELGDFFSGVFAPVAFLWLVLGYLQQGDELRQNTEALLAQQREMEEQVIQTRILAENAKRQADAAEVQAKEIIEQSRASALSVLRDCEPILRVVGSKGDNGQLRSFSILNAGTAPIFSLTSDENSRIYPSDVIKPEQEFKVVLTPARSMSGNIEVSVTCDDKIGNRYYCEICRLAAGEVSIECERTPPINYQVRTDGE</sequence>
<organism evidence="3 4">
    <name type="scientific">Thioalbus denitrificans</name>
    <dbReference type="NCBI Taxonomy" id="547122"/>
    <lineage>
        <taxon>Bacteria</taxon>
        <taxon>Pseudomonadati</taxon>
        <taxon>Pseudomonadota</taxon>
        <taxon>Gammaproteobacteria</taxon>
        <taxon>Chromatiales</taxon>
        <taxon>Ectothiorhodospiraceae</taxon>
        <taxon>Thioalbus</taxon>
    </lineage>
</organism>
<comment type="caution">
    <text evidence="3">The sequence shown here is derived from an EMBL/GenBank/DDBJ whole genome shotgun (WGS) entry which is preliminary data.</text>
</comment>